<proteinExistence type="predicted"/>
<name>A0A3P7UJI1_9BILA</name>
<organism evidence="2 3">
    <name type="scientific">Brugia timori</name>
    <dbReference type="NCBI Taxonomy" id="42155"/>
    <lineage>
        <taxon>Eukaryota</taxon>
        <taxon>Metazoa</taxon>
        <taxon>Ecdysozoa</taxon>
        <taxon>Nematoda</taxon>
        <taxon>Chromadorea</taxon>
        <taxon>Rhabditida</taxon>
        <taxon>Spirurina</taxon>
        <taxon>Spiruromorpha</taxon>
        <taxon>Filarioidea</taxon>
        <taxon>Onchocercidae</taxon>
        <taxon>Brugia</taxon>
    </lineage>
</organism>
<gene>
    <name evidence="2" type="ORF">BTMF_LOCUS10266</name>
</gene>
<evidence type="ECO:0000313" key="3">
    <source>
        <dbReference type="Proteomes" id="UP000280834"/>
    </source>
</evidence>
<reference evidence="2 3" key="1">
    <citation type="submission" date="2018-11" db="EMBL/GenBank/DDBJ databases">
        <authorList>
            <consortium name="Pathogen Informatics"/>
        </authorList>
    </citation>
    <scope>NUCLEOTIDE SEQUENCE [LARGE SCALE GENOMIC DNA]</scope>
</reference>
<feature type="compositionally biased region" description="Basic and acidic residues" evidence="1">
    <location>
        <begin position="50"/>
        <end position="60"/>
    </location>
</feature>
<protein>
    <submittedName>
        <fullName evidence="2">Uncharacterized protein</fullName>
    </submittedName>
</protein>
<accession>A0A3P7UJI1</accession>
<dbReference type="EMBL" id="UZAG01017471">
    <property type="protein sequence ID" value="VDO34886.1"/>
    <property type="molecule type" value="Genomic_DNA"/>
</dbReference>
<keyword evidence="3" id="KW-1185">Reference proteome</keyword>
<feature type="region of interest" description="Disordered" evidence="1">
    <location>
        <begin position="49"/>
        <end position="73"/>
    </location>
</feature>
<dbReference type="AlphaFoldDB" id="A0A3P7UJI1"/>
<evidence type="ECO:0000313" key="2">
    <source>
        <dbReference type="EMBL" id="VDO34886.1"/>
    </source>
</evidence>
<sequence>MGTAKMSIQSCADCGLLKKNTTMNIENRSAMSNDVTAIISEDSGIVTGKLKNEESQHRNGSDGSHVGSSVTVPYLDPTQNDDSLLEHVQTRGRYIREHFATLLHALRISEVLTVKAIKMFRDYTADLFDRENRGASSS</sequence>
<evidence type="ECO:0000256" key="1">
    <source>
        <dbReference type="SAM" id="MobiDB-lite"/>
    </source>
</evidence>
<dbReference type="Proteomes" id="UP000280834">
    <property type="component" value="Unassembled WGS sequence"/>
</dbReference>